<gene>
    <name evidence="2" type="ORF">CRE_08891</name>
</gene>
<evidence type="ECO:0000256" key="1">
    <source>
        <dbReference type="SAM" id="Phobius"/>
    </source>
</evidence>
<dbReference type="PANTHER" id="PTHR22718">
    <property type="entry name" value="SERPENTINE RECEPTOR, CLASS X"/>
    <property type="match status" value="1"/>
</dbReference>
<dbReference type="OrthoDB" id="5871355at2759"/>
<reference evidence="2" key="1">
    <citation type="submission" date="2007-07" db="EMBL/GenBank/DDBJ databases">
        <title>PCAP assembly of the Caenorhabditis remanei genome.</title>
        <authorList>
            <consortium name="The Caenorhabditis remanei Sequencing Consortium"/>
            <person name="Wilson R.K."/>
        </authorList>
    </citation>
    <scope>NUCLEOTIDE SEQUENCE [LARGE SCALE GENOMIC DNA]</scope>
    <source>
        <strain evidence="2">PB4641</strain>
    </source>
</reference>
<proteinExistence type="predicted"/>
<keyword evidence="1" id="KW-1133">Transmembrane helix</keyword>
<dbReference type="EMBL" id="DS268409">
    <property type="protein sequence ID" value="EFO95425.1"/>
    <property type="molecule type" value="Genomic_DNA"/>
</dbReference>
<protein>
    <recommendedName>
        <fullName evidence="4">G-protein coupled receptors family 1 profile domain-containing protein</fullName>
    </recommendedName>
</protein>
<organism evidence="3">
    <name type="scientific">Caenorhabditis remanei</name>
    <name type="common">Caenorhabditis vulgaris</name>
    <dbReference type="NCBI Taxonomy" id="31234"/>
    <lineage>
        <taxon>Eukaryota</taxon>
        <taxon>Metazoa</taxon>
        <taxon>Ecdysozoa</taxon>
        <taxon>Nematoda</taxon>
        <taxon>Chromadorea</taxon>
        <taxon>Rhabditida</taxon>
        <taxon>Rhabditina</taxon>
        <taxon>Rhabditomorpha</taxon>
        <taxon>Rhabditoidea</taxon>
        <taxon>Rhabditidae</taxon>
        <taxon>Peloderinae</taxon>
        <taxon>Caenorhabditis</taxon>
    </lineage>
</organism>
<feature type="transmembrane region" description="Helical" evidence="1">
    <location>
        <begin position="81"/>
        <end position="107"/>
    </location>
</feature>
<dbReference type="Proteomes" id="UP000008281">
    <property type="component" value="Unassembled WGS sequence"/>
</dbReference>
<dbReference type="SUPFAM" id="SSF81321">
    <property type="entry name" value="Family A G protein-coupled receptor-like"/>
    <property type="match status" value="1"/>
</dbReference>
<evidence type="ECO:0000313" key="2">
    <source>
        <dbReference type="EMBL" id="EFO95425.1"/>
    </source>
</evidence>
<keyword evidence="3" id="KW-1185">Reference proteome</keyword>
<keyword evidence="1" id="KW-0812">Transmembrane</keyword>
<sequence>MGFSYVDTSLGKPEEPGSVLCLNPNPRECEAHNLIKEPNMSLLTPLIFLQFAVSIINLAIQLASIELIVFRKNSKKGPFFIILFILSLSVSFRILFSISTISISALIRDPNSTAKNFLLQSSLYVDYWSNFFSLSITFFMSLNRCLCFVAKDLNSKIFDGLHIILPIIFSVLVSIFAAVTCIITSEIKRNFMERMGFVDVGPDKGFRVLINRTFFLFPIGSIICYIILYYHLHQRTRLVLTKSNQSRGEQKVFAQLLITTVLYVVRNKISTCQSDNFQTLHLTYEVITLVNWQDLSIQLAFISVLGIFNCLPEMSLPLLLICTNLHIKKKMLSWVSSSKNLGTGSTRIVTAKPSLTANTET</sequence>
<dbReference type="Gene3D" id="1.20.1070.10">
    <property type="entry name" value="Rhodopsin 7-helix transmembrane proteins"/>
    <property type="match status" value="1"/>
</dbReference>
<dbReference type="eggNOG" id="ENOG502THE6">
    <property type="taxonomic scope" value="Eukaryota"/>
</dbReference>
<dbReference type="InParanoid" id="E3LI51"/>
<feature type="transmembrane region" description="Helical" evidence="1">
    <location>
        <begin position="299"/>
        <end position="322"/>
    </location>
</feature>
<dbReference type="OMA" id="RFAVILY"/>
<accession>E3LI51</accession>
<feature type="transmembrane region" description="Helical" evidence="1">
    <location>
        <begin position="47"/>
        <end position="69"/>
    </location>
</feature>
<dbReference type="PANTHER" id="PTHR22718:SF36">
    <property type="entry name" value="G_PROTEIN_RECEP_F1_2 DOMAIN-CONTAINING PROTEIN-RELATED"/>
    <property type="match status" value="1"/>
</dbReference>
<name>E3LI51_CAERE</name>
<evidence type="ECO:0000313" key="3">
    <source>
        <dbReference type="Proteomes" id="UP000008281"/>
    </source>
</evidence>
<feature type="transmembrane region" description="Helical" evidence="1">
    <location>
        <begin position="161"/>
        <end position="185"/>
    </location>
</feature>
<dbReference type="HOGENOM" id="CLU_068967_0_0_1"/>
<keyword evidence="1" id="KW-0472">Membrane</keyword>
<dbReference type="AlphaFoldDB" id="E3LI51"/>
<evidence type="ECO:0008006" key="4">
    <source>
        <dbReference type="Google" id="ProtNLM"/>
    </source>
</evidence>
<feature type="transmembrane region" description="Helical" evidence="1">
    <location>
        <begin position="214"/>
        <end position="232"/>
    </location>
</feature>